<dbReference type="Gene3D" id="3.30.1330.80">
    <property type="entry name" value="Hypothetical protein, similar to alpha- acetolactate decarboxylase, domain 2"/>
    <property type="match status" value="1"/>
</dbReference>
<dbReference type="SUPFAM" id="SSF117856">
    <property type="entry name" value="AF0104/ALDC/Ptd012-like"/>
    <property type="match status" value="1"/>
</dbReference>
<dbReference type="PANTHER" id="PTHR34988">
    <property type="entry name" value="PROTEIN, PUTATIVE-RELATED"/>
    <property type="match status" value="1"/>
</dbReference>
<dbReference type="CDD" id="cd11378">
    <property type="entry name" value="DUF296"/>
    <property type="match status" value="1"/>
</dbReference>
<dbReference type="AlphaFoldDB" id="A0A969WE79"/>
<dbReference type="PANTHER" id="PTHR34988:SF1">
    <property type="entry name" value="DNA-BINDING PROTEIN"/>
    <property type="match status" value="1"/>
</dbReference>
<dbReference type="RefSeq" id="WP_168149692.1">
    <property type="nucleotide sequence ID" value="NZ_JAAVXB010000014.1"/>
</dbReference>
<reference evidence="2" key="1">
    <citation type="submission" date="2020-03" db="EMBL/GenBank/DDBJ databases">
        <title>Solimonas marina sp. nov., isolated from deep seawater of the Pacific Ocean.</title>
        <authorList>
            <person name="Liu X."/>
            <person name="Lai Q."/>
            <person name="Sun F."/>
            <person name="Gai Y."/>
            <person name="Li G."/>
            <person name="Shao Z."/>
        </authorList>
    </citation>
    <scope>NUCLEOTIDE SEQUENCE</scope>
    <source>
        <strain evidence="2">C16B3</strain>
    </source>
</reference>
<keyword evidence="2" id="KW-0238">DNA-binding</keyword>
<evidence type="ECO:0000259" key="1">
    <source>
        <dbReference type="PROSITE" id="PS51742"/>
    </source>
</evidence>
<proteinExistence type="predicted"/>
<dbReference type="Pfam" id="PF03479">
    <property type="entry name" value="PCC"/>
    <property type="match status" value="1"/>
</dbReference>
<sequence>MHSQIMADDPDSRIWILVLDSGEEAVSSITHFADAHDIKGASVTALGAFSGARLGWFDFATKQYKPIEVSSQCEGLSLVGDIASGDDGGASLHLHAVVGLADGTTRGGHLLEAHAHPTLEVTLIETTARLRRRRRPELGIALIDLRA</sequence>
<evidence type="ECO:0000313" key="2">
    <source>
        <dbReference type="EMBL" id="NKF24393.1"/>
    </source>
</evidence>
<dbReference type="EMBL" id="JAAVXB010000014">
    <property type="protein sequence ID" value="NKF24393.1"/>
    <property type="molecule type" value="Genomic_DNA"/>
</dbReference>
<comment type="caution">
    <text evidence="2">The sequence shown here is derived from an EMBL/GenBank/DDBJ whole genome shotgun (WGS) entry which is preliminary data.</text>
</comment>
<keyword evidence="3" id="KW-1185">Reference proteome</keyword>
<accession>A0A969WE79</accession>
<dbReference type="PROSITE" id="PS51742">
    <property type="entry name" value="PPC"/>
    <property type="match status" value="1"/>
</dbReference>
<protein>
    <submittedName>
        <fullName evidence="2">DNA-binding protein</fullName>
    </submittedName>
</protein>
<gene>
    <name evidence="2" type="ORF">G7Y82_18950</name>
</gene>
<dbReference type="Proteomes" id="UP000653472">
    <property type="component" value="Unassembled WGS sequence"/>
</dbReference>
<organism evidence="2 3">
    <name type="scientific">Solimonas marina</name>
    <dbReference type="NCBI Taxonomy" id="2714601"/>
    <lineage>
        <taxon>Bacteria</taxon>
        <taxon>Pseudomonadati</taxon>
        <taxon>Pseudomonadota</taxon>
        <taxon>Gammaproteobacteria</taxon>
        <taxon>Nevskiales</taxon>
        <taxon>Nevskiaceae</taxon>
        <taxon>Solimonas</taxon>
    </lineage>
</organism>
<dbReference type="InterPro" id="IPR005175">
    <property type="entry name" value="PPC_dom"/>
</dbReference>
<evidence type="ECO:0000313" key="3">
    <source>
        <dbReference type="Proteomes" id="UP000653472"/>
    </source>
</evidence>
<name>A0A969WE79_9GAMM</name>
<dbReference type="GO" id="GO:0003677">
    <property type="term" value="F:DNA binding"/>
    <property type="evidence" value="ECO:0007669"/>
    <property type="project" value="UniProtKB-KW"/>
</dbReference>
<feature type="domain" description="PPC" evidence="1">
    <location>
        <begin position="8"/>
        <end position="146"/>
    </location>
</feature>